<dbReference type="PANTHER" id="PTHR48111:SF72">
    <property type="entry name" value="SENSORY TRANSDUCTION PROTEIN REGX3"/>
    <property type="match status" value="1"/>
</dbReference>
<dbReference type="InterPro" id="IPR036388">
    <property type="entry name" value="WH-like_DNA-bd_sf"/>
</dbReference>
<dbReference type="PROSITE" id="PS51755">
    <property type="entry name" value="OMPR_PHOB"/>
    <property type="match status" value="1"/>
</dbReference>
<evidence type="ECO:0000313" key="11">
    <source>
        <dbReference type="EMBL" id="MDH6220166.1"/>
    </source>
</evidence>
<evidence type="ECO:0000256" key="1">
    <source>
        <dbReference type="ARBA" id="ARBA00022553"/>
    </source>
</evidence>
<evidence type="ECO:0000256" key="2">
    <source>
        <dbReference type="ARBA" id="ARBA00023015"/>
    </source>
</evidence>
<feature type="modified residue" description="4-aspartylphosphate" evidence="6">
    <location>
        <position position="99"/>
    </location>
</feature>
<keyword evidence="4" id="KW-0804">Transcription</keyword>
<feature type="domain" description="OmpR/PhoB-type" evidence="10">
    <location>
        <begin position="179"/>
        <end position="272"/>
    </location>
</feature>
<feature type="domain" description="Response regulatory" evidence="9">
    <location>
        <begin position="52"/>
        <end position="163"/>
    </location>
</feature>
<dbReference type="Pfam" id="PF00486">
    <property type="entry name" value="Trans_reg_C"/>
    <property type="match status" value="1"/>
</dbReference>
<feature type="compositionally biased region" description="Polar residues" evidence="8">
    <location>
        <begin position="1"/>
        <end position="12"/>
    </location>
</feature>
<dbReference type="SUPFAM" id="SSF52172">
    <property type="entry name" value="CheY-like"/>
    <property type="match status" value="1"/>
</dbReference>
<dbReference type="Gene3D" id="6.10.250.690">
    <property type="match status" value="1"/>
</dbReference>
<evidence type="ECO:0000313" key="12">
    <source>
        <dbReference type="Proteomes" id="UP001160499"/>
    </source>
</evidence>
<accession>A0ABT6LWR4</accession>
<evidence type="ECO:0000256" key="3">
    <source>
        <dbReference type="ARBA" id="ARBA00023125"/>
    </source>
</evidence>
<dbReference type="GO" id="GO:0003677">
    <property type="term" value="F:DNA binding"/>
    <property type="evidence" value="ECO:0007669"/>
    <property type="project" value="UniProtKB-KW"/>
</dbReference>
<comment type="caution">
    <text evidence="11">The sequence shown here is derived from an EMBL/GenBank/DDBJ whole genome shotgun (WGS) entry which is preliminary data.</text>
</comment>
<evidence type="ECO:0000259" key="10">
    <source>
        <dbReference type="PROSITE" id="PS51755"/>
    </source>
</evidence>
<dbReference type="Gene3D" id="3.40.50.2300">
    <property type="match status" value="1"/>
</dbReference>
<keyword evidence="3 7" id="KW-0238">DNA-binding</keyword>
<dbReference type="InterPro" id="IPR011006">
    <property type="entry name" value="CheY-like_superfamily"/>
</dbReference>
<name>A0ABT6LWR4_9ACTN</name>
<proteinExistence type="predicted"/>
<dbReference type="InterPro" id="IPR001789">
    <property type="entry name" value="Sig_transdc_resp-reg_receiver"/>
</dbReference>
<dbReference type="PROSITE" id="PS50110">
    <property type="entry name" value="RESPONSE_REGULATORY"/>
    <property type="match status" value="1"/>
</dbReference>
<keyword evidence="1 6" id="KW-0597">Phosphoprotein</keyword>
<dbReference type="SMART" id="SM00862">
    <property type="entry name" value="Trans_reg_C"/>
    <property type="match status" value="1"/>
</dbReference>
<evidence type="ECO:0000256" key="6">
    <source>
        <dbReference type="PROSITE-ProRule" id="PRU00169"/>
    </source>
</evidence>
<dbReference type="InterPro" id="IPR039420">
    <property type="entry name" value="WalR-like"/>
</dbReference>
<sequence>MRSAQMKLSSQPEILETHDTEHRMADRATFGSRGGAATSSPAPFRNISDAWRILVVEGSKADRAILTEALERHGHDVDAVDSGGEALVWFETADLVLLDLDLPDLDGLEVCREIRAASDIPVITVTSRGSELDCVLALQAGADDYVIKPYGVRELMARLDAVMRRARRTRYADVGGDGGAVLEHGPLRIDSDSREVEVSGRPVPVTRKEFDLLALLASAPGQVISRESIMREVWGESWSRRTVDTHVSSLRSKLGGPEWIVTVRGVGFKLRNMR</sequence>
<evidence type="ECO:0000259" key="9">
    <source>
        <dbReference type="PROSITE" id="PS50110"/>
    </source>
</evidence>
<evidence type="ECO:0000256" key="5">
    <source>
        <dbReference type="ARBA" id="ARBA00041201"/>
    </source>
</evidence>
<feature type="region of interest" description="Disordered" evidence="8">
    <location>
        <begin position="1"/>
        <end position="20"/>
    </location>
</feature>
<organism evidence="11 12">
    <name type="scientific">Streptomyces pseudovenezuelae</name>
    <dbReference type="NCBI Taxonomy" id="67350"/>
    <lineage>
        <taxon>Bacteria</taxon>
        <taxon>Bacillati</taxon>
        <taxon>Actinomycetota</taxon>
        <taxon>Actinomycetes</taxon>
        <taxon>Kitasatosporales</taxon>
        <taxon>Streptomycetaceae</taxon>
        <taxon>Streptomyces</taxon>
        <taxon>Streptomyces aurantiacus group</taxon>
    </lineage>
</organism>
<keyword evidence="12" id="KW-1185">Reference proteome</keyword>
<dbReference type="Pfam" id="PF00072">
    <property type="entry name" value="Response_reg"/>
    <property type="match status" value="1"/>
</dbReference>
<dbReference type="CDD" id="cd00383">
    <property type="entry name" value="trans_reg_C"/>
    <property type="match status" value="1"/>
</dbReference>
<protein>
    <recommendedName>
        <fullName evidence="5">Sensory transduction protein RegX3</fullName>
    </recommendedName>
</protein>
<evidence type="ECO:0000256" key="7">
    <source>
        <dbReference type="PROSITE-ProRule" id="PRU01091"/>
    </source>
</evidence>
<dbReference type="PANTHER" id="PTHR48111">
    <property type="entry name" value="REGULATOR OF RPOS"/>
    <property type="match status" value="1"/>
</dbReference>
<gene>
    <name evidence="11" type="ORF">M2283_007506</name>
</gene>
<dbReference type="InterPro" id="IPR001867">
    <property type="entry name" value="OmpR/PhoB-type_DNA-bd"/>
</dbReference>
<reference evidence="11 12" key="1">
    <citation type="submission" date="2023-04" db="EMBL/GenBank/DDBJ databases">
        <title>Forest soil microbial communities from Buena Vista Peninsula, Colon Province, Panama.</title>
        <authorList>
            <person name="Bouskill N."/>
        </authorList>
    </citation>
    <scope>NUCLEOTIDE SEQUENCE [LARGE SCALE GENOMIC DNA]</scope>
    <source>
        <strain evidence="11 12">GGS1</strain>
    </source>
</reference>
<dbReference type="EMBL" id="JARXVH010000015">
    <property type="protein sequence ID" value="MDH6220166.1"/>
    <property type="molecule type" value="Genomic_DNA"/>
</dbReference>
<evidence type="ECO:0000256" key="4">
    <source>
        <dbReference type="ARBA" id="ARBA00023163"/>
    </source>
</evidence>
<dbReference type="Gene3D" id="1.10.10.10">
    <property type="entry name" value="Winged helix-like DNA-binding domain superfamily/Winged helix DNA-binding domain"/>
    <property type="match status" value="1"/>
</dbReference>
<dbReference type="Proteomes" id="UP001160499">
    <property type="component" value="Unassembled WGS sequence"/>
</dbReference>
<keyword evidence="2" id="KW-0805">Transcription regulation</keyword>
<feature type="DNA-binding region" description="OmpR/PhoB-type" evidence="7">
    <location>
        <begin position="179"/>
        <end position="272"/>
    </location>
</feature>
<evidence type="ECO:0000256" key="8">
    <source>
        <dbReference type="SAM" id="MobiDB-lite"/>
    </source>
</evidence>
<dbReference type="SMART" id="SM00448">
    <property type="entry name" value="REC"/>
    <property type="match status" value="1"/>
</dbReference>